<organism evidence="2 3">
    <name type="scientific">Sphingomonas abietis</name>
    <dbReference type="NCBI Taxonomy" id="3012344"/>
    <lineage>
        <taxon>Bacteria</taxon>
        <taxon>Pseudomonadati</taxon>
        <taxon>Pseudomonadota</taxon>
        <taxon>Alphaproteobacteria</taxon>
        <taxon>Sphingomonadales</taxon>
        <taxon>Sphingomonadaceae</taxon>
        <taxon>Sphingomonas</taxon>
    </lineage>
</organism>
<evidence type="ECO:0000313" key="2">
    <source>
        <dbReference type="EMBL" id="WBO21257.1"/>
    </source>
</evidence>
<sequence>MADTLPEGTDHIIPGAANNSTRDRLKADAADLRDKASAKAADLKGQATDKAREYADEGKARASAGLDSVAKMIGDSAAQIDEKLGSAYGDYARKAGDAVAGFSASLRDKDVEELFDDARNLVRGSPAIAIGAAAAAGFVIARIIKAGSEALEETAQAAEPKARKAKAKADTVAEDDGAPARKTAAKRKPRTPAS</sequence>
<accession>A0ABY7NJ31</accession>
<dbReference type="Gene3D" id="1.20.120.20">
    <property type="entry name" value="Apolipoprotein"/>
    <property type="match status" value="1"/>
</dbReference>
<dbReference type="RefSeq" id="WP_270075906.1">
    <property type="nucleotide sequence ID" value="NZ_CP115174.1"/>
</dbReference>
<keyword evidence="3" id="KW-1185">Reference proteome</keyword>
<evidence type="ECO:0000256" key="1">
    <source>
        <dbReference type="SAM" id="MobiDB-lite"/>
    </source>
</evidence>
<reference evidence="2 3" key="1">
    <citation type="submission" date="2022-12" db="EMBL/GenBank/DDBJ databases">
        <title>Sphingomonas abieness sp. nov., an endophytic bacterium isolated from Abies koreana.</title>
        <authorList>
            <person name="Jiang L."/>
            <person name="Lee J."/>
        </authorList>
    </citation>
    <scope>NUCLEOTIDE SEQUENCE [LARGE SCALE GENOMIC DNA]</scope>
    <source>
        <strain evidence="3">PAMB 00755</strain>
    </source>
</reference>
<feature type="region of interest" description="Disordered" evidence="1">
    <location>
        <begin position="1"/>
        <end position="24"/>
    </location>
</feature>
<proteinExistence type="predicted"/>
<protein>
    <recommendedName>
        <fullName evidence="4">YtxH domain-containing protein</fullName>
    </recommendedName>
</protein>
<name>A0ABY7NJ31_9SPHN</name>
<dbReference type="SUPFAM" id="SSF58113">
    <property type="entry name" value="Apolipoprotein A-I"/>
    <property type="match status" value="1"/>
</dbReference>
<evidence type="ECO:0008006" key="4">
    <source>
        <dbReference type="Google" id="ProtNLM"/>
    </source>
</evidence>
<dbReference type="EMBL" id="CP115174">
    <property type="protein sequence ID" value="WBO21257.1"/>
    <property type="molecule type" value="Genomic_DNA"/>
</dbReference>
<dbReference type="Proteomes" id="UP001210865">
    <property type="component" value="Chromosome"/>
</dbReference>
<gene>
    <name evidence="2" type="ORF">PBT88_13780</name>
</gene>
<feature type="region of interest" description="Disordered" evidence="1">
    <location>
        <begin position="155"/>
        <end position="194"/>
    </location>
</feature>
<feature type="compositionally biased region" description="Basic residues" evidence="1">
    <location>
        <begin position="183"/>
        <end position="194"/>
    </location>
</feature>
<evidence type="ECO:0000313" key="3">
    <source>
        <dbReference type="Proteomes" id="UP001210865"/>
    </source>
</evidence>